<comment type="similarity">
    <text evidence="2">Belongs to the glycosyltransferase 47 family.</text>
</comment>
<keyword evidence="3" id="KW-0808">Transferase</keyword>
<dbReference type="Pfam" id="PF03016">
    <property type="entry name" value="Exostosin_GT47"/>
    <property type="match status" value="1"/>
</dbReference>
<name>A0A484MPS7_9ASTE</name>
<protein>
    <recommendedName>
        <fullName evidence="8">Exostosin GT47 domain-containing protein</fullName>
    </recommendedName>
</protein>
<feature type="compositionally biased region" description="Basic and acidic residues" evidence="7">
    <location>
        <begin position="628"/>
        <end position="644"/>
    </location>
</feature>
<dbReference type="InterPro" id="IPR004263">
    <property type="entry name" value="Exostosin"/>
</dbReference>
<evidence type="ECO:0000313" key="9">
    <source>
        <dbReference type="EMBL" id="VFQ91001.1"/>
    </source>
</evidence>
<evidence type="ECO:0000313" key="10">
    <source>
        <dbReference type="Proteomes" id="UP000595140"/>
    </source>
</evidence>
<evidence type="ECO:0000256" key="2">
    <source>
        <dbReference type="ARBA" id="ARBA00010271"/>
    </source>
</evidence>
<evidence type="ECO:0000259" key="8">
    <source>
        <dbReference type="Pfam" id="PF03016"/>
    </source>
</evidence>
<dbReference type="PANTHER" id="PTHR11062:SF236">
    <property type="entry name" value="GLYCOSYLTRANSFERASE PLANT-LIKE PROTEIN"/>
    <property type="match status" value="1"/>
</dbReference>
<evidence type="ECO:0000256" key="6">
    <source>
        <dbReference type="SAM" id="Coils"/>
    </source>
</evidence>
<dbReference type="CDD" id="cd00303">
    <property type="entry name" value="retropepsin_like"/>
    <property type="match status" value="1"/>
</dbReference>
<sequence length="664" mass="75377">MEENLKVYIYKDGEKPIFHSSILEGIYAAEGWFLKLLEANKQFVTEIPTEAHLFYLPFSSRLLELTLYVPHSHSRNNLIEYMKNYVDTLIGKYPFWNRTNGEDHFLAACHDWAPAETRGKMVNCIRGLCNADIRAGFVVGKDVSIPTTYVRSAKNPSENNGGNPSSSERSILAFFAGQMHGRVRPVLVNYWGKDPDMKITGPIPHVKGDKIYIEYMKRSKYCICPRGFAVFSPRVVESINYGCVPVIISDDYVPPFLEALNWESFAVFILEKEVVNMKRILLSISDEKYVEMERGVREVQKHFVWHAEPVKTEESGENSEGHVNEDAGDILKLRKEMEELKRQVDKDESFGPTVEIISPFTARVMKAQLPRGEMKDKEPNANQEPNQGGNVWRRDAQPQQQVQENPEEFPQVGVIFGGPETGVTSKERKEWARKLYVGSIDIGQAAKKGRREPIVFSDEDLPLIFSPHRTPLVISMAIHKFFVKRILVDTGSSVNVLYWEAAQQLGIRKEDLTKLNMPLSGFTRDIIEPEGSIKLDIIIGEHPKVRHMRMDFVVVDIKCAHNAILGRPGLEDLGGALSLEHLCLKFRTPEGVGRVLGDQPAAKKAYLSACKKIDKENLNIQTIGHVLEDKERKEEDRERPKPAVEMEEVVLFPEGDQEKSFAIS</sequence>
<feature type="domain" description="Exostosin GT47" evidence="8">
    <location>
        <begin position="2"/>
        <end position="282"/>
    </location>
</feature>
<accession>A0A484MPS7</accession>
<evidence type="ECO:0000256" key="4">
    <source>
        <dbReference type="ARBA" id="ARBA00022968"/>
    </source>
</evidence>
<keyword evidence="5" id="KW-0333">Golgi apparatus</keyword>
<dbReference type="Gene3D" id="2.40.70.10">
    <property type="entry name" value="Acid Proteases"/>
    <property type="match status" value="1"/>
</dbReference>
<proteinExistence type="inferred from homology"/>
<dbReference type="PANTHER" id="PTHR11062">
    <property type="entry name" value="EXOSTOSIN HEPARAN SULFATE GLYCOSYLTRANSFERASE -RELATED"/>
    <property type="match status" value="1"/>
</dbReference>
<keyword evidence="6" id="KW-0175">Coiled coil</keyword>
<evidence type="ECO:0000256" key="5">
    <source>
        <dbReference type="ARBA" id="ARBA00023034"/>
    </source>
</evidence>
<keyword evidence="3" id="KW-0328">Glycosyltransferase</keyword>
<dbReference type="AlphaFoldDB" id="A0A484MPS7"/>
<dbReference type="Proteomes" id="UP000595140">
    <property type="component" value="Unassembled WGS sequence"/>
</dbReference>
<reference evidence="9 10" key="1">
    <citation type="submission" date="2018-04" db="EMBL/GenBank/DDBJ databases">
        <authorList>
            <person name="Vogel A."/>
        </authorList>
    </citation>
    <scope>NUCLEOTIDE SEQUENCE [LARGE SCALE GENOMIC DNA]</scope>
</reference>
<dbReference type="GO" id="GO:0000139">
    <property type="term" value="C:Golgi membrane"/>
    <property type="evidence" value="ECO:0007669"/>
    <property type="project" value="UniProtKB-SubCell"/>
</dbReference>
<keyword evidence="4" id="KW-0735">Signal-anchor</keyword>
<evidence type="ECO:0000256" key="7">
    <source>
        <dbReference type="SAM" id="MobiDB-lite"/>
    </source>
</evidence>
<feature type="region of interest" description="Disordered" evidence="7">
    <location>
        <begin position="371"/>
        <end position="421"/>
    </location>
</feature>
<dbReference type="InterPro" id="IPR040911">
    <property type="entry name" value="Exostosin_GT47"/>
</dbReference>
<keyword evidence="4" id="KW-0812">Transmembrane</keyword>
<dbReference type="InterPro" id="IPR021109">
    <property type="entry name" value="Peptidase_aspartic_dom_sf"/>
</dbReference>
<evidence type="ECO:0000256" key="1">
    <source>
        <dbReference type="ARBA" id="ARBA00004323"/>
    </source>
</evidence>
<keyword evidence="10" id="KW-1185">Reference proteome</keyword>
<dbReference type="GO" id="GO:0016757">
    <property type="term" value="F:glycosyltransferase activity"/>
    <property type="evidence" value="ECO:0007669"/>
    <property type="project" value="UniProtKB-KW"/>
</dbReference>
<feature type="compositionally biased region" description="Polar residues" evidence="7">
    <location>
        <begin position="380"/>
        <end position="389"/>
    </location>
</feature>
<feature type="compositionally biased region" description="Low complexity" evidence="7">
    <location>
        <begin position="397"/>
        <end position="411"/>
    </location>
</feature>
<feature type="region of interest" description="Disordered" evidence="7">
    <location>
        <begin position="628"/>
        <end position="647"/>
    </location>
</feature>
<gene>
    <name evidence="9" type="ORF">CCAM_LOCUS32777</name>
</gene>
<dbReference type="OrthoDB" id="1924787at2759"/>
<evidence type="ECO:0000256" key="3">
    <source>
        <dbReference type="ARBA" id="ARBA00022676"/>
    </source>
</evidence>
<organism evidence="9 10">
    <name type="scientific">Cuscuta campestris</name>
    <dbReference type="NCBI Taxonomy" id="132261"/>
    <lineage>
        <taxon>Eukaryota</taxon>
        <taxon>Viridiplantae</taxon>
        <taxon>Streptophyta</taxon>
        <taxon>Embryophyta</taxon>
        <taxon>Tracheophyta</taxon>
        <taxon>Spermatophyta</taxon>
        <taxon>Magnoliopsida</taxon>
        <taxon>eudicotyledons</taxon>
        <taxon>Gunneridae</taxon>
        <taxon>Pentapetalae</taxon>
        <taxon>asterids</taxon>
        <taxon>lamiids</taxon>
        <taxon>Solanales</taxon>
        <taxon>Convolvulaceae</taxon>
        <taxon>Cuscuteae</taxon>
        <taxon>Cuscuta</taxon>
        <taxon>Cuscuta subgen. Grammica</taxon>
        <taxon>Cuscuta sect. Cleistogrammica</taxon>
    </lineage>
</organism>
<dbReference type="EMBL" id="OOIL02004257">
    <property type="protein sequence ID" value="VFQ91001.1"/>
    <property type="molecule type" value="Genomic_DNA"/>
</dbReference>
<feature type="coiled-coil region" evidence="6">
    <location>
        <begin position="323"/>
        <end position="350"/>
    </location>
</feature>
<comment type="subcellular location">
    <subcellularLocation>
        <location evidence="1">Golgi apparatus membrane</location>
        <topology evidence="1">Single-pass type II membrane protein</topology>
    </subcellularLocation>
</comment>